<name>A0AAE0Z8R8_9GAST</name>
<protein>
    <submittedName>
        <fullName evidence="1">Uncharacterized protein</fullName>
    </submittedName>
</protein>
<organism evidence="1 2">
    <name type="scientific">Elysia crispata</name>
    <name type="common">lettuce slug</name>
    <dbReference type="NCBI Taxonomy" id="231223"/>
    <lineage>
        <taxon>Eukaryota</taxon>
        <taxon>Metazoa</taxon>
        <taxon>Spiralia</taxon>
        <taxon>Lophotrochozoa</taxon>
        <taxon>Mollusca</taxon>
        <taxon>Gastropoda</taxon>
        <taxon>Heterobranchia</taxon>
        <taxon>Euthyneura</taxon>
        <taxon>Panpulmonata</taxon>
        <taxon>Sacoglossa</taxon>
        <taxon>Placobranchoidea</taxon>
        <taxon>Plakobranchidae</taxon>
        <taxon>Elysia</taxon>
    </lineage>
</organism>
<comment type="caution">
    <text evidence="1">The sequence shown here is derived from an EMBL/GenBank/DDBJ whole genome shotgun (WGS) entry which is preliminary data.</text>
</comment>
<evidence type="ECO:0000313" key="2">
    <source>
        <dbReference type="Proteomes" id="UP001283361"/>
    </source>
</evidence>
<evidence type="ECO:0000313" key="1">
    <source>
        <dbReference type="EMBL" id="KAK3764406.1"/>
    </source>
</evidence>
<dbReference type="EMBL" id="JAWDGP010004442">
    <property type="protein sequence ID" value="KAK3764406.1"/>
    <property type="molecule type" value="Genomic_DNA"/>
</dbReference>
<reference evidence="1" key="1">
    <citation type="journal article" date="2023" name="G3 (Bethesda)">
        <title>A reference genome for the long-term kleptoplast-retaining sea slug Elysia crispata morphotype clarki.</title>
        <authorList>
            <person name="Eastman K.E."/>
            <person name="Pendleton A.L."/>
            <person name="Shaikh M.A."/>
            <person name="Suttiyut T."/>
            <person name="Ogas R."/>
            <person name="Tomko P."/>
            <person name="Gavelis G."/>
            <person name="Widhalm J.R."/>
            <person name="Wisecaver J.H."/>
        </authorList>
    </citation>
    <scope>NUCLEOTIDE SEQUENCE</scope>
    <source>
        <strain evidence="1">ECLA1</strain>
    </source>
</reference>
<dbReference type="AlphaFoldDB" id="A0AAE0Z8R8"/>
<dbReference type="Proteomes" id="UP001283361">
    <property type="component" value="Unassembled WGS sequence"/>
</dbReference>
<sequence>MDQESLKVKALHDTLGFALLTTEDPGRGKAEGVLLHLWDCNRHSSALLQCRRNWTYALTKTPIRTLWDRVSQAKITFKADQDLELFSPTERLSDDTENIKAVWKRFSSG</sequence>
<gene>
    <name evidence="1" type="ORF">RRG08_040002</name>
</gene>
<accession>A0AAE0Z8R8</accession>
<keyword evidence="2" id="KW-1185">Reference proteome</keyword>
<proteinExistence type="predicted"/>